<feature type="compositionally biased region" description="Basic and acidic residues" evidence="1">
    <location>
        <begin position="1"/>
        <end position="10"/>
    </location>
</feature>
<protein>
    <submittedName>
        <fullName evidence="2">Uncharacterized protein</fullName>
    </submittedName>
</protein>
<evidence type="ECO:0000313" key="3">
    <source>
        <dbReference type="Proteomes" id="UP000191342"/>
    </source>
</evidence>
<dbReference type="Proteomes" id="UP000191342">
    <property type="component" value="Unassembled WGS sequence"/>
</dbReference>
<proteinExistence type="predicted"/>
<sequence length="214" mass="24447">MVEKDDEATKSEPWSPQNPQQWNQYDALTESSVPSFHIQYSPEIDEPTNWYGVPAPPPESTRDTNAQKRDEEDDVRVALRSKLNLITTENVHEDLAAINHLINDLRGATVSYFILENVSKRLLAQARPINLDTESSSADYTSDYEDQMLPQVANYLSMVGEARILAERLSELKTEYLVLIDQHELRERVDFPLGSAALNSLLLYQDERLRSRPS</sequence>
<accession>A0A1V6TSS3</accession>
<dbReference type="AlphaFoldDB" id="A0A1V6TSS3"/>
<keyword evidence="3" id="KW-1185">Reference proteome</keyword>
<comment type="caution">
    <text evidence="2">The sequence shown here is derived from an EMBL/GenBank/DDBJ whole genome shotgun (WGS) entry which is preliminary data.</text>
</comment>
<name>A0A1V6TSS3_9EURO</name>
<feature type="compositionally biased region" description="Basic and acidic residues" evidence="1">
    <location>
        <begin position="60"/>
        <end position="70"/>
    </location>
</feature>
<feature type="region of interest" description="Disordered" evidence="1">
    <location>
        <begin position="1"/>
        <end position="28"/>
    </location>
</feature>
<dbReference type="OrthoDB" id="3553547at2759"/>
<gene>
    <name evidence="2" type="ORF">PENFLA_c004G05893</name>
</gene>
<evidence type="ECO:0000256" key="1">
    <source>
        <dbReference type="SAM" id="MobiDB-lite"/>
    </source>
</evidence>
<dbReference type="STRING" id="254877.A0A1V6TSS3"/>
<reference evidence="3" key="1">
    <citation type="journal article" date="2017" name="Nat. Microbiol.">
        <title>Global analysis of biosynthetic gene clusters reveals vast potential of secondary metabolite production in Penicillium species.</title>
        <authorList>
            <person name="Nielsen J.C."/>
            <person name="Grijseels S."/>
            <person name="Prigent S."/>
            <person name="Ji B."/>
            <person name="Dainat J."/>
            <person name="Nielsen K.F."/>
            <person name="Frisvad J.C."/>
            <person name="Workman M."/>
            <person name="Nielsen J."/>
        </authorList>
    </citation>
    <scope>NUCLEOTIDE SEQUENCE [LARGE SCALE GENOMIC DNA]</scope>
    <source>
        <strain evidence="3">IBT 14082</strain>
    </source>
</reference>
<feature type="region of interest" description="Disordered" evidence="1">
    <location>
        <begin position="43"/>
        <end position="72"/>
    </location>
</feature>
<dbReference type="EMBL" id="MLQL01000004">
    <property type="protein sequence ID" value="OQE29206.1"/>
    <property type="molecule type" value="Genomic_DNA"/>
</dbReference>
<feature type="compositionally biased region" description="Low complexity" evidence="1">
    <location>
        <begin position="13"/>
        <end position="24"/>
    </location>
</feature>
<evidence type="ECO:0000313" key="2">
    <source>
        <dbReference type="EMBL" id="OQE29206.1"/>
    </source>
</evidence>
<organism evidence="2 3">
    <name type="scientific">Penicillium flavigenum</name>
    <dbReference type="NCBI Taxonomy" id="254877"/>
    <lineage>
        <taxon>Eukaryota</taxon>
        <taxon>Fungi</taxon>
        <taxon>Dikarya</taxon>
        <taxon>Ascomycota</taxon>
        <taxon>Pezizomycotina</taxon>
        <taxon>Eurotiomycetes</taxon>
        <taxon>Eurotiomycetidae</taxon>
        <taxon>Eurotiales</taxon>
        <taxon>Aspergillaceae</taxon>
        <taxon>Penicillium</taxon>
    </lineage>
</organism>